<comment type="caution">
    <text evidence="2">The sequence shown here is derived from an EMBL/GenBank/DDBJ whole genome shotgun (WGS) entry which is preliminary data.</text>
</comment>
<reference evidence="2" key="1">
    <citation type="submission" date="2022-06" db="EMBL/GenBank/DDBJ databases">
        <authorList>
            <consortium name="SYNGENTA / RWTH Aachen University"/>
        </authorList>
    </citation>
    <scope>NUCLEOTIDE SEQUENCE</scope>
</reference>
<evidence type="ECO:0000313" key="2">
    <source>
        <dbReference type="EMBL" id="CAH7688347.1"/>
    </source>
</evidence>
<feature type="region of interest" description="Disordered" evidence="1">
    <location>
        <begin position="328"/>
        <end position="363"/>
    </location>
</feature>
<feature type="compositionally biased region" description="Low complexity" evidence="1">
    <location>
        <begin position="244"/>
        <end position="269"/>
    </location>
</feature>
<sequence length="438" mass="49126">MIPPSILVSSDPTIALRIFNSTSTRPTDKSTKPQNHNNDSALQPVGTDQTNNFQPNQLGRNTSYPSKRLRRTKPQNHNNESAPLSYSSFSSLSNNYRSSSSNTTVTTSSDEDEQDEDSFLVPAYPSLPPTPLTPDEILKSKTLSKVFSTSNRSFYQISDSATGLIEADNGTCNKLTELVELLRGDITSQSWIDVMENILARDHQEDNVGRLSSNGQRLIRTSTRGGNVNRDQSNNQHQLHQQCSSKSSSILTSDLSSSSNGSADSNLNLGHGHQRDLLKADDGSNGYDVSNEAIPKEYRIAAQAPRIVQSLFISSSTIPFQKDNHQLQANHTEKHPRHRQDQSMAKRLREDNQEGTAEEDLESLTREEQLELFRDSVYELNRFLGDLVGYRDRLMEIRDGCLKIEKRRRAIWSIVKICAKGFEELSRNSGSHEEIDKK</sequence>
<proteinExistence type="predicted"/>
<keyword evidence="3" id="KW-1185">Reference proteome</keyword>
<feature type="compositionally biased region" description="Low complexity" evidence="1">
    <location>
        <begin position="85"/>
        <end position="108"/>
    </location>
</feature>
<evidence type="ECO:0000313" key="3">
    <source>
        <dbReference type="Proteomes" id="UP001153365"/>
    </source>
</evidence>
<feature type="region of interest" description="Disordered" evidence="1">
    <location>
        <begin position="21"/>
        <end position="135"/>
    </location>
</feature>
<dbReference type="EMBL" id="CALTRL010005972">
    <property type="protein sequence ID" value="CAH7688347.1"/>
    <property type="molecule type" value="Genomic_DNA"/>
</dbReference>
<accession>A0AAV0BM05</accession>
<dbReference type="Proteomes" id="UP001153365">
    <property type="component" value="Unassembled WGS sequence"/>
</dbReference>
<evidence type="ECO:0000256" key="1">
    <source>
        <dbReference type="SAM" id="MobiDB-lite"/>
    </source>
</evidence>
<name>A0AAV0BM05_PHAPC</name>
<feature type="compositionally biased region" description="Basic and acidic residues" evidence="1">
    <location>
        <begin position="273"/>
        <end position="282"/>
    </location>
</feature>
<feature type="region of interest" description="Disordered" evidence="1">
    <location>
        <begin position="208"/>
        <end position="285"/>
    </location>
</feature>
<protein>
    <submittedName>
        <fullName evidence="2">Expressed protein</fullName>
    </submittedName>
</protein>
<organism evidence="2 3">
    <name type="scientific">Phakopsora pachyrhizi</name>
    <name type="common">Asian soybean rust disease fungus</name>
    <dbReference type="NCBI Taxonomy" id="170000"/>
    <lineage>
        <taxon>Eukaryota</taxon>
        <taxon>Fungi</taxon>
        <taxon>Dikarya</taxon>
        <taxon>Basidiomycota</taxon>
        <taxon>Pucciniomycotina</taxon>
        <taxon>Pucciniomycetes</taxon>
        <taxon>Pucciniales</taxon>
        <taxon>Phakopsoraceae</taxon>
        <taxon>Phakopsora</taxon>
    </lineage>
</organism>
<feature type="compositionally biased region" description="Acidic residues" evidence="1">
    <location>
        <begin position="109"/>
        <end position="118"/>
    </location>
</feature>
<feature type="compositionally biased region" description="Polar residues" evidence="1">
    <location>
        <begin position="32"/>
        <end position="65"/>
    </location>
</feature>
<dbReference type="AlphaFoldDB" id="A0AAV0BM05"/>
<feature type="compositionally biased region" description="Polar residues" evidence="1">
    <location>
        <begin position="210"/>
        <end position="243"/>
    </location>
</feature>
<feature type="compositionally biased region" description="Polar residues" evidence="1">
    <location>
        <begin position="75"/>
        <end position="84"/>
    </location>
</feature>
<gene>
    <name evidence="2" type="ORF">PPACK8108_LOCUS23301</name>
</gene>